<dbReference type="Proteomes" id="UP001168146">
    <property type="component" value="Unassembled WGS sequence"/>
</dbReference>
<sequence length="130" mass="13733">MLKAVKKRARKEKSEEKLLLVDVEAAVKSCKAAEVYSAATVQMQSPTTSHGSLRSGSPKGTEADRGLSREGWEAPSPVAVSFRSEHAAGENVFNATVGSDEAIHAMARVLVDAKGLAGDRLTVTINIGLK</sequence>
<evidence type="ECO:0000313" key="3">
    <source>
        <dbReference type="Proteomes" id="UP001168146"/>
    </source>
</evidence>
<comment type="caution">
    <text evidence="2">The sequence shown here is derived from an EMBL/GenBank/DDBJ whole genome shotgun (WGS) entry which is preliminary data.</text>
</comment>
<evidence type="ECO:0000313" key="2">
    <source>
        <dbReference type="EMBL" id="KAK0318942.1"/>
    </source>
</evidence>
<feature type="compositionally biased region" description="Polar residues" evidence="1">
    <location>
        <begin position="40"/>
        <end position="55"/>
    </location>
</feature>
<dbReference type="EMBL" id="JASUXU010000033">
    <property type="protein sequence ID" value="KAK0318942.1"/>
    <property type="molecule type" value="Genomic_DNA"/>
</dbReference>
<gene>
    <name evidence="2" type="ORF">LTR82_010042</name>
</gene>
<dbReference type="AlphaFoldDB" id="A0AAN6J6R3"/>
<proteinExistence type="predicted"/>
<reference evidence="2" key="1">
    <citation type="submission" date="2021-12" db="EMBL/GenBank/DDBJ databases">
        <title>Black yeast isolated from Biological Soil Crust.</title>
        <authorList>
            <person name="Kurbessoian T."/>
        </authorList>
    </citation>
    <scope>NUCLEOTIDE SEQUENCE</scope>
    <source>
        <strain evidence="2">CCFEE 5208</strain>
    </source>
</reference>
<protein>
    <submittedName>
        <fullName evidence="2">Uncharacterized protein</fullName>
    </submittedName>
</protein>
<accession>A0AAN6J6R3</accession>
<evidence type="ECO:0000256" key="1">
    <source>
        <dbReference type="SAM" id="MobiDB-lite"/>
    </source>
</evidence>
<feature type="region of interest" description="Disordered" evidence="1">
    <location>
        <begin position="40"/>
        <end position="74"/>
    </location>
</feature>
<feature type="compositionally biased region" description="Basic and acidic residues" evidence="1">
    <location>
        <begin position="61"/>
        <end position="72"/>
    </location>
</feature>
<name>A0AAN6J6R3_9PEZI</name>
<organism evidence="2 3">
    <name type="scientific">Friedmanniomyces endolithicus</name>
    <dbReference type="NCBI Taxonomy" id="329885"/>
    <lineage>
        <taxon>Eukaryota</taxon>
        <taxon>Fungi</taxon>
        <taxon>Dikarya</taxon>
        <taxon>Ascomycota</taxon>
        <taxon>Pezizomycotina</taxon>
        <taxon>Dothideomycetes</taxon>
        <taxon>Dothideomycetidae</taxon>
        <taxon>Mycosphaerellales</taxon>
        <taxon>Teratosphaeriaceae</taxon>
        <taxon>Friedmanniomyces</taxon>
    </lineage>
</organism>